<dbReference type="Proteomes" id="UP000814176">
    <property type="component" value="Unassembled WGS sequence"/>
</dbReference>
<dbReference type="InterPro" id="IPR001969">
    <property type="entry name" value="Aspartic_peptidase_AS"/>
</dbReference>
<evidence type="ECO:0000313" key="6">
    <source>
        <dbReference type="Proteomes" id="UP000814176"/>
    </source>
</evidence>
<proteinExistence type="predicted"/>
<dbReference type="RefSeq" id="XP_047773578.1">
    <property type="nucleotide sequence ID" value="XM_047918128.1"/>
</dbReference>
<dbReference type="OrthoDB" id="2747343at2759"/>
<dbReference type="PROSITE" id="PS51767">
    <property type="entry name" value="PEPTIDASE_A1"/>
    <property type="match status" value="1"/>
</dbReference>
<keyword evidence="6" id="KW-1185">Reference proteome</keyword>
<dbReference type="GO" id="GO:0006508">
    <property type="term" value="P:proteolysis"/>
    <property type="evidence" value="ECO:0007669"/>
    <property type="project" value="InterPro"/>
</dbReference>
<organism evidence="4 5">
    <name type="scientific">Rhodofomes roseus</name>
    <dbReference type="NCBI Taxonomy" id="34475"/>
    <lineage>
        <taxon>Eukaryota</taxon>
        <taxon>Fungi</taxon>
        <taxon>Dikarya</taxon>
        <taxon>Basidiomycota</taxon>
        <taxon>Agaricomycotina</taxon>
        <taxon>Agaricomycetes</taxon>
        <taxon>Polyporales</taxon>
        <taxon>Rhodofomes</taxon>
    </lineage>
</organism>
<sequence length="171" mass="19600">MDFVDDQRPRGLRVLLDTGSSVSYLPSPFVEQFCSDVYYDGETPVEVLMSEKFPNTYKVPAWVESDERKVEVLYEFEGAGGRSVQVSGPFEKFFYQKNPTRSGPHRPLEGLMFPQRRSDSHGVFGLNFFQSMYVSLHQAKNGLDFVRMAAQWPENFKTDLRDYEITGLSAT</sequence>
<protein>
    <recommendedName>
        <fullName evidence="2">Peptidase A1 domain-containing protein</fullName>
    </recommendedName>
</protein>
<evidence type="ECO:0000313" key="3">
    <source>
        <dbReference type="EMBL" id="KAH9830256.1"/>
    </source>
</evidence>
<keyword evidence="1" id="KW-0645">Protease</keyword>
<reference evidence="3 6" key="2">
    <citation type="journal article" date="2021" name="Environ. Microbiol.">
        <title>Gene family expansions and transcriptome signatures uncover fungal adaptations to wood decay.</title>
        <authorList>
            <person name="Hage H."/>
            <person name="Miyauchi S."/>
            <person name="Viragh M."/>
            <person name="Drula E."/>
            <person name="Min B."/>
            <person name="Chaduli D."/>
            <person name="Navarro D."/>
            <person name="Favel A."/>
            <person name="Norest M."/>
            <person name="Lesage-Meessen L."/>
            <person name="Balint B."/>
            <person name="Merenyi Z."/>
            <person name="de Eugenio L."/>
            <person name="Morin E."/>
            <person name="Martinez A.T."/>
            <person name="Baldrian P."/>
            <person name="Stursova M."/>
            <person name="Martinez M.J."/>
            <person name="Novotny C."/>
            <person name="Magnuson J.K."/>
            <person name="Spatafora J.W."/>
            <person name="Maurice S."/>
            <person name="Pangilinan J."/>
            <person name="Andreopoulos W."/>
            <person name="LaButti K."/>
            <person name="Hundley H."/>
            <person name="Na H."/>
            <person name="Kuo A."/>
            <person name="Barry K."/>
            <person name="Lipzen A."/>
            <person name="Henrissat B."/>
            <person name="Riley R."/>
            <person name="Ahrendt S."/>
            <person name="Nagy L.G."/>
            <person name="Grigoriev I.V."/>
            <person name="Martin F."/>
            <person name="Rosso M.N."/>
        </authorList>
    </citation>
    <scope>NUCLEOTIDE SEQUENCE [LARGE SCALE GENOMIC DNA]</scope>
    <source>
        <strain evidence="3 6">CIRM-BRFM 1785</strain>
    </source>
</reference>
<name>A0A4Y9YKZ3_9APHY</name>
<dbReference type="Proteomes" id="UP000298390">
    <property type="component" value="Unassembled WGS sequence"/>
</dbReference>
<evidence type="ECO:0000259" key="2">
    <source>
        <dbReference type="PROSITE" id="PS51767"/>
    </source>
</evidence>
<gene>
    <name evidence="3" type="ORF">C8Q71DRAFT_370573</name>
    <name evidence="4" type="ORF">EVJ58_g3638</name>
</gene>
<evidence type="ECO:0000313" key="4">
    <source>
        <dbReference type="EMBL" id="TFY62792.1"/>
    </source>
</evidence>
<dbReference type="EMBL" id="JADCUA010000032">
    <property type="protein sequence ID" value="KAH9830256.1"/>
    <property type="molecule type" value="Genomic_DNA"/>
</dbReference>
<evidence type="ECO:0000313" key="5">
    <source>
        <dbReference type="Proteomes" id="UP000298390"/>
    </source>
</evidence>
<reference evidence="4 5" key="1">
    <citation type="submission" date="2019-01" db="EMBL/GenBank/DDBJ databases">
        <title>Genome sequencing of the rare red list fungi Fomitopsis rosea.</title>
        <authorList>
            <person name="Buettner E."/>
            <person name="Kellner H."/>
        </authorList>
    </citation>
    <scope>NUCLEOTIDE SEQUENCE [LARGE SCALE GENOMIC DNA]</scope>
    <source>
        <strain evidence="4 5">DSM 105464</strain>
    </source>
</reference>
<dbReference type="GeneID" id="71998860"/>
<dbReference type="EMBL" id="SEKV01000153">
    <property type="protein sequence ID" value="TFY62792.1"/>
    <property type="molecule type" value="Genomic_DNA"/>
</dbReference>
<keyword evidence="1" id="KW-0064">Aspartyl protease</keyword>
<dbReference type="InterPro" id="IPR033121">
    <property type="entry name" value="PEPTIDASE_A1"/>
</dbReference>
<evidence type="ECO:0000256" key="1">
    <source>
        <dbReference type="ARBA" id="ARBA00022750"/>
    </source>
</evidence>
<feature type="domain" description="Peptidase A1" evidence="2">
    <location>
        <begin position="1"/>
        <end position="146"/>
    </location>
</feature>
<dbReference type="AlphaFoldDB" id="A0A4Y9YKZ3"/>
<dbReference type="InterPro" id="IPR021109">
    <property type="entry name" value="Peptidase_aspartic_dom_sf"/>
</dbReference>
<dbReference type="SUPFAM" id="SSF50630">
    <property type="entry name" value="Acid proteases"/>
    <property type="match status" value="1"/>
</dbReference>
<comment type="caution">
    <text evidence="4">The sequence shown here is derived from an EMBL/GenBank/DDBJ whole genome shotgun (WGS) entry which is preliminary data.</text>
</comment>
<dbReference type="GO" id="GO:0004190">
    <property type="term" value="F:aspartic-type endopeptidase activity"/>
    <property type="evidence" value="ECO:0007669"/>
    <property type="project" value="UniProtKB-KW"/>
</dbReference>
<dbReference type="PROSITE" id="PS00141">
    <property type="entry name" value="ASP_PROTEASE"/>
    <property type="match status" value="1"/>
</dbReference>
<accession>A0A4Y9YKZ3</accession>
<keyword evidence="1" id="KW-0378">Hydrolase</keyword>
<dbReference type="Gene3D" id="2.40.70.10">
    <property type="entry name" value="Acid Proteases"/>
    <property type="match status" value="1"/>
</dbReference>